<keyword evidence="3" id="KW-1185">Reference proteome</keyword>
<reference evidence="2 3" key="1">
    <citation type="submission" date="2024-04" db="EMBL/GenBank/DDBJ databases">
        <title>Symmetric and asymmetric DNA N6-adenine methylation regulates different biological responses in Mucorales.</title>
        <authorList>
            <consortium name="Lawrence Berkeley National Laboratory"/>
            <person name="Lax C."/>
            <person name="Mondo S.J."/>
            <person name="Osorio-Concepcion M."/>
            <person name="Muszewska A."/>
            <person name="Corrochano-Luque M."/>
            <person name="Gutierrez G."/>
            <person name="Riley R."/>
            <person name="Lipzen A."/>
            <person name="Guo J."/>
            <person name="Hundley H."/>
            <person name="Amirebrahimi M."/>
            <person name="Ng V."/>
            <person name="Lorenzo-Gutierrez D."/>
            <person name="Binder U."/>
            <person name="Yang J."/>
            <person name="Song Y."/>
            <person name="Canovas D."/>
            <person name="Navarro E."/>
            <person name="Freitag M."/>
            <person name="Gabaldon T."/>
            <person name="Grigoriev I.V."/>
            <person name="Corrochano L.M."/>
            <person name="Nicolas F.E."/>
            <person name="Garre V."/>
        </authorList>
    </citation>
    <scope>NUCLEOTIDE SEQUENCE [LARGE SCALE GENOMIC DNA]</scope>
    <source>
        <strain evidence="2 3">L51</strain>
    </source>
</reference>
<accession>A0ABR3ASW5</accession>
<dbReference type="EMBL" id="JBCLYO010000018">
    <property type="protein sequence ID" value="KAL0081068.1"/>
    <property type="molecule type" value="Genomic_DNA"/>
</dbReference>
<keyword evidence="1" id="KW-1133">Transmembrane helix</keyword>
<evidence type="ECO:0000313" key="3">
    <source>
        <dbReference type="Proteomes" id="UP001448207"/>
    </source>
</evidence>
<feature type="transmembrane region" description="Helical" evidence="1">
    <location>
        <begin position="6"/>
        <end position="27"/>
    </location>
</feature>
<feature type="transmembrane region" description="Helical" evidence="1">
    <location>
        <begin position="39"/>
        <end position="56"/>
    </location>
</feature>
<keyword evidence="1" id="KW-0472">Membrane</keyword>
<evidence type="ECO:0000313" key="2">
    <source>
        <dbReference type="EMBL" id="KAL0081068.1"/>
    </source>
</evidence>
<proteinExistence type="predicted"/>
<dbReference type="Proteomes" id="UP001448207">
    <property type="component" value="Unassembled WGS sequence"/>
</dbReference>
<gene>
    <name evidence="2" type="ORF">J3Q64DRAFT_1756406</name>
</gene>
<sequence>MTTLNIYTLYVYFKMFKILVVLETMIYSKQQTKQPTNQPRLGLLSIILTLLALTNLQTNRTILQSPSFPAIPIELSQPGYHCVVCVIIIKRTHVYTSNFVFVFVFF</sequence>
<comment type="caution">
    <text evidence="2">The sequence shown here is derived from an EMBL/GenBank/DDBJ whole genome shotgun (WGS) entry which is preliminary data.</text>
</comment>
<organism evidence="2 3">
    <name type="scientific">Phycomyces blakesleeanus</name>
    <dbReference type="NCBI Taxonomy" id="4837"/>
    <lineage>
        <taxon>Eukaryota</taxon>
        <taxon>Fungi</taxon>
        <taxon>Fungi incertae sedis</taxon>
        <taxon>Mucoromycota</taxon>
        <taxon>Mucoromycotina</taxon>
        <taxon>Mucoromycetes</taxon>
        <taxon>Mucorales</taxon>
        <taxon>Phycomycetaceae</taxon>
        <taxon>Phycomyces</taxon>
    </lineage>
</organism>
<evidence type="ECO:0000256" key="1">
    <source>
        <dbReference type="SAM" id="Phobius"/>
    </source>
</evidence>
<name>A0ABR3ASW5_PHYBL</name>
<protein>
    <submittedName>
        <fullName evidence="2">Uncharacterized protein</fullName>
    </submittedName>
</protein>
<keyword evidence="1" id="KW-0812">Transmembrane</keyword>